<evidence type="ECO:0000256" key="2">
    <source>
        <dbReference type="ARBA" id="ARBA00023235"/>
    </source>
</evidence>
<keyword evidence="5" id="KW-1185">Reference proteome</keyword>
<feature type="active site" evidence="3">
    <location>
        <position position="46"/>
    </location>
</feature>
<dbReference type="Proteomes" id="UP000521578">
    <property type="component" value="Unassembled WGS sequence"/>
</dbReference>
<dbReference type="NCBIfam" id="TIGR00654">
    <property type="entry name" value="PhzF_family"/>
    <property type="match status" value="1"/>
</dbReference>
<dbReference type="GO" id="GO:0005737">
    <property type="term" value="C:cytoplasm"/>
    <property type="evidence" value="ECO:0007669"/>
    <property type="project" value="TreeGrafter"/>
</dbReference>
<accession>A0AA97MRZ1</accession>
<dbReference type="FunFam" id="3.10.310.10:FF:000013">
    <property type="entry name" value="Phenazine biosynthesis-like domain-containing protein 1"/>
    <property type="match status" value="1"/>
</dbReference>
<evidence type="ECO:0000256" key="1">
    <source>
        <dbReference type="ARBA" id="ARBA00008270"/>
    </source>
</evidence>
<dbReference type="PIRSF" id="PIRSF016184">
    <property type="entry name" value="PhzC_PhzF"/>
    <property type="match status" value="1"/>
</dbReference>
<dbReference type="Pfam" id="PF02567">
    <property type="entry name" value="PhzC-PhzF"/>
    <property type="match status" value="1"/>
</dbReference>
<dbReference type="PANTHER" id="PTHR13774">
    <property type="entry name" value="PHENAZINE BIOSYNTHESIS PROTEIN"/>
    <property type="match status" value="1"/>
</dbReference>
<dbReference type="InterPro" id="IPR003719">
    <property type="entry name" value="Phenazine_PhzF-like"/>
</dbReference>
<dbReference type="FunFam" id="3.10.310.10:FF:000020">
    <property type="entry name" value="Phenazine biosynthesis-like domain-containing protein 1"/>
    <property type="match status" value="1"/>
</dbReference>
<dbReference type="PANTHER" id="PTHR13774:SF17">
    <property type="entry name" value="PHENAZINE BIOSYNTHESIS-LIKE DOMAIN-CONTAINING PROTEIN"/>
    <property type="match status" value="1"/>
</dbReference>
<sequence>MQIPIFTVDAFTNRAFSGNPAAVCLLENDLDEDLHQKIATEMNLSETAFIRKLKPGDDFTKSSCFGLRWFTPANEVPLCGHATLASAAVLFHIQKNTNSILTFVTLSGELKARQVKDHIVLDLPLYKTYPQVSQNFIHDRLSRKAAVGDMVVQDLRYSPDTKKLLVRLSDTYERSVLEELKVSAERFLSAEKTGKVKGLILTLKGNSSGKGHDFYSRYFAPWYGVLEDPVTGSAHAVLSSYWSEQLGKKEMLAFQCSRRGGELKIALRSDGRVDIAGQTAVVLKGNVAF</sequence>
<dbReference type="GO" id="GO:0016853">
    <property type="term" value="F:isomerase activity"/>
    <property type="evidence" value="ECO:0007669"/>
    <property type="project" value="UniProtKB-KW"/>
</dbReference>
<evidence type="ECO:0000313" key="5">
    <source>
        <dbReference type="Proteomes" id="UP000521578"/>
    </source>
</evidence>
<proteinExistence type="inferred from homology"/>
<feature type="non-terminal residue" evidence="4">
    <location>
        <position position="289"/>
    </location>
</feature>
<name>A0AA97MRZ1_9PASS</name>
<dbReference type="Gene3D" id="3.10.310.10">
    <property type="entry name" value="Diaminopimelate Epimerase, Chain A, domain 1"/>
    <property type="match status" value="2"/>
</dbReference>
<evidence type="ECO:0000313" key="4">
    <source>
        <dbReference type="EMBL" id="NXE96872.1"/>
    </source>
</evidence>
<dbReference type="SUPFAM" id="SSF54506">
    <property type="entry name" value="Diaminopimelate epimerase-like"/>
    <property type="match status" value="1"/>
</dbReference>
<evidence type="ECO:0000256" key="3">
    <source>
        <dbReference type="PIRSR" id="PIRSR016184-1"/>
    </source>
</evidence>
<organism evidence="4">
    <name type="scientific">Menura novaehollandiae</name>
    <name type="common">superb lyrebird</name>
    <dbReference type="NCBI Taxonomy" id="47692"/>
    <lineage>
        <taxon>Eukaryota</taxon>
        <taxon>Metazoa</taxon>
        <taxon>Chordata</taxon>
        <taxon>Craniata</taxon>
        <taxon>Vertebrata</taxon>
        <taxon>Euteleostomi</taxon>
        <taxon>Archelosauria</taxon>
        <taxon>Archosauria</taxon>
        <taxon>Dinosauria</taxon>
        <taxon>Saurischia</taxon>
        <taxon>Theropoda</taxon>
        <taxon>Coelurosauria</taxon>
        <taxon>Aves</taxon>
        <taxon>Neognathae</taxon>
        <taxon>Neoaves</taxon>
        <taxon>Telluraves</taxon>
        <taxon>Australaves</taxon>
        <taxon>Passeriformes</taxon>
        <taxon>Menuridae</taxon>
        <taxon>Menura</taxon>
    </lineage>
</organism>
<feature type="non-terminal residue" evidence="4">
    <location>
        <position position="1"/>
    </location>
</feature>
<keyword evidence="2" id="KW-0413">Isomerase</keyword>
<comment type="similarity">
    <text evidence="1">Belongs to the PhzF family.</text>
</comment>
<gene>
    <name evidence="4" type="primary">Pbld</name>
    <name evidence="4" type="ORF">MENNOV_R14599</name>
</gene>
<dbReference type="EMBL" id="VWPS01000424">
    <property type="protein sequence ID" value="NXE96872.1"/>
    <property type="molecule type" value="Genomic_DNA"/>
</dbReference>
<comment type="caution">
    <text evidence="4">The sequence shown here is derived from an EMBL/GenBank/DDBJ whole genome shotgun (WGS) entry which is preliminary data.</text>
</comment>
<protein>
    <submittedName>
        <fullName evidence="4">PBLD protein</fullName>
    </submittedName>
</protein>
<dbReference type="AlphaFoldDB" id="A0AA97MRZ1"/>
<reference evidence="4" key="1">
    <citation type="submission" date="2022-12" db="EMBL/GenBank/DDBJ databases">
        <title>Bird 10,000 Genomes (B10K) Project - Family phase.</title>
        <authorList>
            <person name="Zhang G."/>
        </authorList>
    </citation>
    <scope>NUCLEOTIDE SEQUENCE</scope>
    <source>
        <strain evidence="4">B10K-CU-030-46</strain>
        <tissue evidence="4">Muscle</tissue>
    </source>
</reference>